<evidence type="ECO:0000313" key="2">
    <source>
        <dbReference type="Proteomes" id="UP000825483"/>
    </source>
</evidence>
<dbReference type="RefSeq" id="WP_223929197.1">
    <property type="nucleotide sequence ID" value="NZ_BPTU01000001.1"/>
</dbReference>
<gene>
    <name evidence="1" type="ORF">PRLR5076_14200</name>
</gene>
<dbReference type="InterPro" id="IPR043769">
    <property type="entry name" value="DUF5715"/>
</dbReference>
<dbReference type="GeneID" id="72467395"/>
<dbReference type="EMBL" id="BPUB01000001">
    <property type="protein sequence ID" value="GJG58569.1"/>
    <property type="molecule type" value="Genomic_DNA"/>
</dbReference>
<proteinExistence type="predicted"/>
<name>A0A9R1C9Q9_9BACT</name>
<organism evidence="1 2">
    <name type="scientific">Prevotella lacticifex</name>
    <dbReference type="NCBI Taxonomy" id="2854755"/>
    <lineage>
        <taxon>Bacteria</taxon>
        <taxon>Pseudomonadati</taxon>
        <taxon>Bacteroidota</taxon>
        <taxon>Bacteroidia</taxon>
        <taxon>Bacteroidales</taxon>
        <taxon>Prevotellaceae</taxon>
        <taxon>Prevotella</taxon>
    </lineage>
</organism>
<keyword evidence="2" id="KW-1185">Reference proteome</keyword>
<dbReference type="Pfam" id="PF18979">
    <property type="entry name" value="DUF5715"/>
    <property type="match status" value="1"/>
</dbReference>
<reference evidence="1" key="1">
    <citation type="journal article" date="2022" name="Int. J. Syst. Evol. Microbiol.">
        <title>Prevotella lacticifex sp. nov., isolated from the rumen of cows.</title>
        <authorList>
            <person name="Shinkai T."/>
            <person name="Ikeyama N."/>
            <person name="Kumagai M."/>
            <person name="Ohmori H."/>
            <person name="Sakamoto M."/>
            <person name="Ohkuma M."/>
            <person name="Mitsumori M."/>
        </authorList>
    </citation>
    <scope>NUCLEOTIDE SEQUENCE</scope>
    <source>
        <strain evidence="1">R5076</strain>
    </source>
</reference>
<sequence>MKKKKKKMSKRKYVLSFFIIVAVLALVRIIFPSVAGDRFSDQKVGKEAGAKDNGADVDSLGNNKRAQANIVAEKGVDFFNADGSEAEHPLKGVWSYKDCAPDSNASHLVAAKQFGVVPVQNIADAEKRKHELVYIGANPYYKVRKLQASIPYLVPRAAALLQDISRNFLDSLAVKHIPLQKLVVTSVLRSKEDVVKLGKHNKNVSPNSCHVYGTTFDISYTHFEPLEAKVDDDRYKKTLSEVLRDMRDQNRCYVKYELHQACYHVTVR</sequence>
<comment type="caution">
    <text evidence="1">The sequence shown here is derived from an EMBL/GenBank/DDBJ whole genome shotgun (WGS) entry which is preliminary data.</text>
</comment>
<dbReference type="AlphaFoldDB" id="A0A9R1C9Q9"/>
<accession>A0A9R1C9Q9</accession>
<dbReference type="Proteomes" id="UP000825483">
    <property type="component" value="Unassembled WGS sequence"/>
</dbReference>
<protein>
    <submittedName>
        <fullName evidence="1">Uncharacterized protein</fullName>
    </submittedName>
</protein>
<evidence type="ECO:0000313" key="1">
    <source>
        <dbReference type="EMBL" id="GJG58569.1"/>
    </source>
</evidence>